<evidence type="ECO:0000313" key="3">
    <source>
        <dbReference type="EMBL" id="KAK7490094.1"/>
    </source>
</evidence>
<name>A0ABD0KS99_9CAEN</name>
<dbReference type="Proteomes" id="UP001519460">
    <property type="component" value="Unassembled WGS sequence"/>
</dbReference>
<dbReference type="InterPro" id="IPR003609">
    <property type="entry name" value="Pan_app"/>
</dbReference>
<organism evidence="3 4">
    <name type="scientific">Batillaria attramentaria</name>
    <dbReference type="NCBI Taxonomy" id="370345"/>
    <lineage>
        <taxon>Eukaryota</taxon>
        <taxon>Metazoa</taxon>
        <taxon>Spiralia</taxon>
        <taxon>Lophotrochozoa</taxon>
        <taxon>Mollusca</taxon>
        <taxon>Gastropoda</taxon>
        <taxon>Caenogastropoda</taxon>
        <taxon>Sorbeoconcha</taxon>
        <taxon>Cerithioidea</taxon>
        <taxon>Batillariidae</taxon>
        <taxon>Batillaria</taxon>
    </lineage>
</organism>
<accession>A0ABD0KS99</accession>
<dbReference type="EMBL" id="JACVVK020000130">
    <property type="protein sequence ID" value="KAK7490094.1"/>
    <property type="molecule type" value="Genomic_DNA"/>
</dbReference>
<dbReference type="AlphaFoldDB" id="A0ABD0KS99"/>
<dbReference type="Pfam" id="PF01683">
    <property type="entry name" value="EB"/>
    <property type="match status" value="1"/>
</dbReference>
<dbReference type="InterPro" id="IPR006149">
    <property type="entry name" value="EB_dom"/>
</dbReference>
<evidence type="ECO:0000313" key="4">
    <source>
        <dbReference type="Proteomes" id="UP001519460"/>
    </source>
</evidence>
<evidence type="ECO:0008006" key="5">
    <source>
        <dbReference type="Google" id="ProtNLM"/>
    </source>
</evidence>
<feature type="domain" description="Apple" evidence="1">
    <location>
        <begin position="44"/>
        <end position="105"/>
    </location>
</feature>
<protein>
    <recommendedName>
        <fullName evidence="5">Apple domain-containing protein</fullName>
    </recommendedName>
</protein>
<comment type="caution">
    <text evidence="3">The sequence shown here is derived from an EMBL/GenBank/DDBJ whole genome shotgun (WGS) entry which is preliminary data.</text>
</comment>
<feature type="domain" description="EB" evidence="2">
    <location>
        <begin position="115"/>
        <end position="143"/>
    </location>
</feature>
<gene>
    <name evidence="3" type="ORF">BaRGS_00018616</name>
</gene>
<sequence>MKTSIIYTTAIILGVILEPTTGTTIKFSFAEGRPALDSLLFLDNVLWVVERASEVKCVQLCVDSDGCASFTFSRRAGSSVTLCRAHSKVMTSLDNATKDADSRYYVITNTGNWQGSECSVDELCPAKNSQCFDGQCVCVPGYFYSVLTHTCCPECKSLGSGFVEYPGYHMVGYSNLTIYGSFEWEKCFQYCLLSEVRFKMKCSTVELDFAFASSSAGWKKCVLSPHTPLTITDPSHWRLSGPGENWTIFQRVCEDDFY</sequence>
<evidence type="ECO:0000259" key="2">
    <source>
        <dbReference type="Pfam" id="PF01683"/>
    </source>
</evidence>
<reference evidence="3 4" key="1">
    <citation type="journal article" date="2023" name="Sci. Data">
        <title>Genome assembly of the Korean intertidal mud-creeper Batillaria attramentaria.</title>
        <authorList>
            <person name="Patra A.K."/>
            <person name="Ho P.T."/>
            <person name="Jun S."/>
            <person name="Lee S.J."/>
            <person name="Kim Y."/>
            <person name="Won Y.J."/>
        </authorList>
    </citation>
    <scope>NUCLEOTIDE SEQUENCE [LARGE SCALE GENOMIC DNA]</scope>
    <source>
        <strain evidence="3">Wonlab-2016</strain>
    </source>
</reference>
<proteinExistence type="predicted"/>
<evidence type="ECO:0000259" key="1">
    <source>
        <dbReference type="Pfam" id="PF00024"/>
    </source>
</evidence>
<dbReference type="Pfam" id="PF00024">
    <property type="entry name" value="PAN_1"/>
    <property type="match status" value="1"/>
</dbReference>
<keyword evidence="4" id="KW-1185">Reference proteome</keyword>